<dbReference type="AlphaFoldDB" id="A0A1G7P8D0"/>
<reference evidence="3 4" key="1">
    <citation type="submission" date="2016-10" db="EMBL/GenBank/DDBJ databases">
        <authorList>
            <person name="de Groot N.N."/>
        </authorList>
    </citation>
    <scope>NUCLEOTIDE SEQUENCE [LARGE SCALE GENOMIC DNA]</scope>
    <source>
        <strain evidence="3 4">CGMCC 4.1859</strain>
    </source>
</reference>
<dbReference type="Gene3D" id="1.20.141.10">
    <property type="entry name" value="Chitosanase, subunit A, domain 1"/>
    <property type="match status" value="1"/>
</dbReference>
<dbReference type="Pfam" id="PF01374">
    <property type="entry name" value="Glyco_hydro_46"/>
    <property type="match status" value="1"/>
</dbReference>
<name>A0A1G7P8D0_9ACTN</name>
<dbReference type="InterPro" id="IPR023099">
    <property type="entry name" value="Glyco_hydro_46_N"/>
</dbReference>
<feature type="transmembrane region" description="Helical" evidence="2">
    <location>
        <begin position="66"/>
        <end position="84"/>
    </location>
</feature>
<evidence type="ECO:0000313" key="4">
    <source>
        <dbReference type="Proteomes" id="UP000198614"/>
    </source>
</evidence>
<dbReference type="GO" id="GO:0016977">
    <property type="term" value="F:chitosanase activity"/>
    <property type="evidence" value="ECO:0007669"/>
    <property type="project" value="InterPro"/>
</dbReference>
<evidence type="ECO:0000256" key="2">
    <source>
        <dbReference type="SAM" id="Phobius"/>
    </source>
</evidence>
<accession>A0A1G7P8D0</accession>
<feature type="region of interest" description="Disordered" evidence="1">
    <location>
        <begin position="86"/>
        <end position="109"/>
    </location>
</feature>
<dbReference type="Proteomes" id="UP000198614">
    <property type="component" value="Unassembled WGS sequence"/>
</dbReference>
<feature type="compositionally biased region" description="Basic and acidic residues" evidence="1">
    <location>
        <begin position="89"/>
        <end position="101"/>
    </location>
</feature>
<feature type="compositionally biased region" description="Low complexity" evidence="1">
    <location>
        <begin position="1"/>
        <end position="11"/>
    </location>
</feature>
<proteinExistence type="predicted"/>
<dbReference type="SUPFAM" id="SSF53955">
    <property type="entry name" value="Lysozyme-like"/>
    <property type="match status" value="1"/>
</dbReference>
<evidence type="ECO:0000256" key="1">
    <source>
        <dbReference type="SAM" id="MobiDB-lite"/>
    </source>
</evidence>
<protein>
    <submittedName>
        <fullName evidence="3">Chitosanase</fullName>
    </submittedName>
</protein>
<dbReference type="GO" id="GO:0005576">
    <property type="term" value="C:extracellular region"/>
    <property type="evidence" value="ECO:0007669"/>
    <property type="project" value="InterPro"/>
</dbReference>
<feature type="region of interest" description="Disordered" evidence="1">
    <location>
        <begin position="1"/>
        <end position="30"/>
    </location>
</feature>
<dbReference type="GO" id="GO:0005975">
    <property type="term" value="P:carbohydrate metabolic process"/>
    <property type="evidence" value="ECO:0007669"/>
    <property type="project" value="InterPro"/>
</dbReference>
<evidence type="ECO:0000313" key="3">
    <source>
        <dbReference type="EMBL" id="SDF82538.1"/>
    </source>
</evidence>
<dbReference type="InterPro" id="IPR000400">
    <property type="entry name" value="Glyco_hydro_46"/>
</dbReference>
<keyword evidence="2" id="KW-0812">Transmembrane</keyword>
<organism evidence="3 4">
    <name type="scientific">Streptomyces griseoaurantiacus</name>
    <dbReference type="NCBI Taxonomy" id="68213"/>
    <lineage>
        <taxon>Bacteria</taxon>
        <taxon>Bacillati</taxon>
        <taxon>Actinomycetota</taxon>
        <taxon>Actinomycetes</taxon>
        <taxon>Kitasatosporales</taxon>
        <taxon>Streptomycetaceae</taxon>
        <taxon>Streptomyces</taxon>
        <taxon>Streptomyces aurantiacus group</taxon>
    </lineage>
</organism>
<keyword evidence="2" id="KW-1133">Transmembrane helix</keyword>
<dbReference type="EMBL" id="FNAX01000011">
    <property type="protein sequence ID" value="SDF82538.1"/>
    <property type="molecule type" value="Genomic_DNA"/>
</dbReference>
<dbReference type="CDD" id="cd00978">
    <property type="entry name" value="chitosanase_GH46"/>
    <property type="match status" value="1"/>
</dbReference>
<dbReference type="Gene3D" id="3.30.386.10">
    <property type="entry name" value="Chitosanase, subunit A, domain 2"/>
    <property type="match status" value="1"/>
</dbReference>
<dbReference type="InterPro" id="IPR023346">
    <property type="entry name" value="Lysozyme-like_dom_sf"/>
</dbReference>
<keyword evidence="2" id="KW-0472">Membrane</keyword>
<gene>
    <name evidence="3" type="ORF">SAMN05216260_11175</name>
</gene>
<feature type="compositionally biased region" description="Gly residues" evidence="1">
    <location>
        <begin position="12"/>
        <end position="24"/>
    </location>
</feature>
<sequence>MPDGAGAAVPDGAGGRRAGQAGGHRAGRAALHDWSERVCEPGARSRVTSVGRCGDRTLYRMKRVRHLLWAAVTVLVVATVYGLTPGPGDRGRDDGAGRKSDGTGLGSPAKKEIAQQIVASAENGTLDWRSAYGYIEDIGDGQGYTAGIIGFCTGTHDLLTLVEKYTEEHPGNRLARYLPALRAVDGTDSHEGLGAGFTAAWKAEARVPAFRRAQDAERDRVYFDPAVRRAEEDGLGALGQFVYYDAIVFHGPGTRPGSFGGIRAAALRRAKSPAEGGPEAAYLGAFLDVRRAAMRKRGPEVDTSRVDTAQRVFLREGNLELNPPLVWRVYGERYEIG</sequence>